<evidence type="ECO:0000313" key="2">
    <source>
        <dbReference type="Proteomes" id="UP001286313"/>
    </source>
</evidence>
<dbReference type="Proteomes" id="UP001286313">
    <property type="component" value="Unassembled WGS sequence"/>
</dbReference>
<organism evidence="1 2">
    <name type="scientific">Petrolisthes cinctipes</name>
    <name type="common">Flat porcelain crab</name>
    <dbReference type="NCBI Taxonomy" id="88211"/>
    <lineage>
        <taxon>Eukaryota</taxon>
        <taxon>Metazoa</taxon>
        <taxon>Ecdysozoa</taxon>
        <taxon>Arthropoda</taxon>
        <taxon>Crustacea</taxon>
        <taxon>Multicrustacea</taxon>
        <taxon>Malacostraca</taxon>
        <taxon>Eumalacostraca</taxon>
        <taxon>Eucarida</taxon>
        <taxon>Decapoda</taxon>
        <taxon>Pleocyemata</taxon>
        <taxon>Anomura</taxon>
        <taxon>Galatheoidea</taxon>
        <taxon>Porcellanidae</taxon>
        <taxon>Petrolisthes</taxon>
    </lineage>
</organism>
<dbReference type="AlphaFoldDB" id="A0AAE1EFW3"/>
<name>A0AAE1EFW3_PETCI</name>
<comment type="caution">
    <text evidence="1">The sequence shown here is derived from an EMBL/GenBank/DDBJ whole genome shotgun (WGS) entry which is preliminary data.</text>
</comment>
<sequence>MQKGQGVFKTARPFLPLQAKNSTNAFRIHPAGESTQNPAYANAPERFWRFSFSQRAPRVFMLPPPPHLQRTPPSSVWLACWLAACSPLTHTLRLTLFTLATLCFTPFLSTSHHLLYFVL</sequence>
<keyword evidence="2" id="KW-1185">Reference proteome</keyword>
<protein>
    <submittedName>
        <fullName evidence="1">Uncharacterized protein</fullName>
    </submittedName>
</protein>
<accession>A0AAE1EFW3</accession>
<gene>
    <name evidence="1" type="ORF">Pcinc_043883</name>
</gene>
<proteinExistence type="predicted"/>
<reference evidence="1" key="1">
    <citation type="submission" date="2023-10" db="EMBL/GenBank/DDBJ databases">
        <title>Genome assemblies of two species of porcelain crab, Petrolisthes cinctipes and Petrolisthes manimaculis (Anomura: Porcellanidae).</title>
        <authorList>
            <person name="Angst P."/>
        </authorList>
    </citation>
    <scope>NUCLEOTIDE SEQUENCE</scope>
    <source>
        <strain evidence="1">PB745_01</strain>
        <tissue evidence="1">Gill</tissue>
    </source>
</reference>
<evidence type="ECO:0000313" key="1">
    <source>
        <dbReference type="EMBL" id="KAK3849360.1"/>
    </source>
</evidence>
<dbReference type="EMBL" id="JAWQEG010008974">
    <property type="protein sequence ID" value="KAK3849360.1"/>
    <property type="molecule type" value="Genomic_DNA"/>
</dbReference>